<accession>A0A843XB51</accession>
<organism evidence="2 3">
    <name type="scientific">Colocasia esculenta</name>
    <name type="common">Wild taro</name>
    <name type="synonym">Arum esculentum</name>
    <dbReference type="NCBI Taxonomy" id="4460"/>
    <lineage>
        <taxon>Eukaryota</taxon>
        <taxon>Viridiplantae</taxon>
        <taxon>Streptophyta</taxon>
        <taxon>Embryophyta</taxon>
        <taxon>Tracheophyta</taxon>
        <taxon>Spermatophyta</taxon>
        <taxon>Magnoliopsida</taxon>
        <taxon>Liliopsida</taxon>
        <taxon>Araceae</taxon>
        <taxon>Aroideae</taxon>
        <taxon>Colocasieae</taxon>
        <taxon>Colocasia</taxon>
    </lineage>
</organism>
<feature type="region of interest" description="Disordered" evidence="1">
    <location>
        <begin position="13"/>
        <end position="38"/>
    </location>
</feature>
<proteinExistence type="predicted"/>
<evidence type="ECO:0000256" key="1">
    <source>
        <dbReference type="SAM" id="MobiDB-lite"/>
    </source>
</evidence>
<sequence>MNFIVPHQDMVRGARSNTSGGRRQSSGRGFTLIASMHI</sequence>
<evidence type="ECO:0000313" key="3">
    <source>
        <dbReference type="Proteomes" id="UP000652761"/>
    </source>
</evidence>
<gene>
    <name evidence="2" type="ORF">Taro_049489</name>
</gene>
<name>A0A843XB51_COLES</name>
<dbReference type="EMBL" id="NMUH01007048">
    <property type="protein sequence ID" value="MQM16531.1"/>
    <property type="molecule type" value="Genomic_DNA"/>
</dbReference>
<keyword evidence="3" id="KW-1185">Reference proteome</keyword>
<evidence type="ECO:0000313" key="2">
    <source>
        <dbReference type="EMBL" id="MQM16531.1"/>
    </source>
</evidence>
<feature type="compositionally biased region" description="Low complexity" evidence="1">
    <location>
        <begin position="15"/>
        <end position="29"/>
    </location>
</feature>
<reference evidence="2" key="1">
    <citation type="submission" date="2017-07" db="EMBL/GenBank/DDBJ databases">
        <title>Taro Niue Genome Assembly and Annotation.</title>
        <authorList>
            <person name="Atibalentja N."/>
            <person name="Keating K."/>
            <person name="Fields C.J."/>
        </authorList>
    </citation>
    <scope>NUCLEOTIDE SEQUENCE</scope>
    <source>
        <strain evidence="2">Niue_2</strain>
        <tissue evidence="2">Leaf</tissue>
    </source>
</reference>
<protein>
    <submittedName>
        <fullName evidence="2">Uncharacterized protein</fullName>
    </submittedName>
</protein>
<dbReference type="Proteomes" id="UP000652761">
    <property type="component" value="Unassembled WGS sequence"/>
</dbReference>
<comment type="caution">
    <text evidence="2">The sequence shown here is derived from an EMBL/GenBank/DDBJ whole genome shotgun (WGS) entry which is preliminary data.</text>
</comment>
<dbReference type="AlphaFoldDB" id="A0A843XB51"/>